<dbReference type="CDD" id="cd01651">
    <property type="entry name" value="RT_G2_intron"/>
    <property type="match status" value="1"/>
</dbReference>
<comment type="caution">
    <text evidence="2">The sequence shown here is derived from an EMBL/GenBank/DDBJ whole genome shotgun (WGS) entry which is preliminary data.</text>
</comment>
<accession>A0A1G1XSN6</accession>
<organism evidence="2 3">
    <name type="scientific">Candidatus Buchananbacteria bacterium RBG_13_39_9</name>
    <dbReference type="NCBI Taxonomy" id="1797531"/>
    <lineage>
        <taxon>Bacteria</taxon>
        <taxon>Candidatus Buchananiibacteriota</taxon>
    </lineage>
</organism>
<gene>
    <name evidence="2" type="ORF">A2Y67_03315</name>
</gene>
<dbReference type="InterPro" id="IPR000477">
    <property type="entry name" value="RT_dom"/>
</dbReference>
<proteinExistence type="predicted"/>
<dbReference type="EMBL" id="MHIA01000002">
    <property type="protein sequence ID" value="OGY42991.1"/>
    <property type="molecule type" value="Genomic_DNA"/>
</dbReference>
<name>A0A1G1XSN6_9BACT</name>
<dbReference type="PANTHER" id="PTHR34047:SF8">
    <property type="entry name" value="PROTEIN YKFC"/>
    <property type="match status" value="1"/>
</dbReference>
<evidence type="ECO:0000259" key="1">
    <source>
        <dbReference type="PROSITE" id="PS50878"/>
    </source>
</evidence>
<protein>
    <recommendedName>
        <fullName evidence="1">Reverse transcriptase domain-containing protein</fullName>
    </recommendedName>
</protein>
<dbReference type="Proteomes" id="UP000176260">
    <property type="component" value="Unassembled WGS sequence"/>
</dbReference>
<dbReference type="PROSITE" id="PS50878">
    <property type="entry name" value="RT_POL"/>
    <property type="match status" value="1"/>
</dbReference>
<dbReference type="AlphaFoldDB" id="A0A1G1XSN6"/>
<feature type="domain" description="Reverse transcriptase" evidence="1">
    <location>
        <begin position="1"/>
        <end position="278"/>
    </location>
</feature>
<dbReference type="PANTHER" id="PTHR34047">
    <property type="entry name" value="NUCLEAR INTRON MATURASE 1, MITOCHONDRIAL-RELATED"/>
    <property type="match status" value="1"/>
</dbReference>
<dbReference type="Pfam" id="PF00078">
    <property type="entry name" value="RVT_1"/>
    <property type="match status" value="1"/>
</dbReference>
<evidence type="ECO:0000313" key="3">
    <source>
        <dbReference type="Proteomes" id="UP000176260"/>
    </source>
</evidence>
<dbReference type="InterPro" id="IPR043502">
    <property type="entry name" value="DNA/RNA_pol_sf"/>
</dbReference>
<dbReference type="SUPFAM" id="SSF56672">
    <property type="entry name" value="DNA/RNA polymerases"/>
    <property type="match status" value="1"/>
</dbReference>
<reference evidence="2 3" key="1">
    <citation type="journal article" date="2016" name="Nat. Commun.">
        <title>Thousands of microbial genomes shed light on interconnected biogeochemical processes in an aquifer system.</title>
        <authorList>
            <person name="Anantharaman K."/>
            <person name="Brown C.T."/>
            <person name="Hug L.A."/>
            <person name="Sharon I."/>
            <person name="Castelle C.J."/>
            <person name="Probst A.J."/>
            <person name="Thomas B.C."/>
            <person name="Singh A."/>
            <person name="Wilkins M.J."/>
            <person name="Karaoz U."/>
            <person name="Brodie E.L."/>
            <person name="Williams K.H."/>
            <person name="Hubbard S.S."/>
            <person name="Banfield J.F."/>
        </authorList>
    </citation>
    <scope>NUCLEOTIDE SEQUENCE [LARGE SCALE GENOMIC DNA]</scope>
</reference>
<evidence type="ECO:0000313" key="2">
    <source>
        <dbReference type="EMBL" id="OGY42991.1"/>
    </source>
</evidence>
<dbReference type="InterPro" id="IPR051083">
    <property type="entry name" value="GrpII_Intron_Splice-Mob/Def"/>
</dbReference>
<sequence>MIKVNHIFDKIISLENLFLAWHEFKRGKRKKKDVIAFEFSLEDNIFRLHWLLKNNYYRHGKYQSFSIRDPKPRTIHKASVRDRVLHHAVFRILYPAFDPVFISDSYSCRLNKGTHRGVARLEQFAKRAGGHYRKNCFILKCDIAKFFASINHDILKNLIRRRISDSRVLDLVDIIIDSYNNENLETQKGVPLGNLTSQLFANIYLDELDKFIKHRFKVRFYLRYTDDFIIVHSDKNYLKGLISEIVNFSRQELKLDLHPEKVTIRKLRQGIDFLGYVTLPHYRVLRTKTKRRMFRKLGFRLAQLSAGEISDKAFEQVMQSYLGILSHCSSWKLKQKLKKFEVLV</sequence>